<name>F4XXP4_9CYAN</name>
<dbReference type="HOGENOM" id="CLU_3170354_0_0_3"/>
<keyword evidence="2" id="KW-1185">Reference proteome</keyword>
<dbReference type="Proteomes" id="UP000003959">
    <property type="component" value="Unassembled WGS sequence"/>
</dbReference>
<evidence type="ECO:0000313" key="2">
    <source>
        <dbReference type="Proteomes" id="UP000003959"/>
    </source>
</evidence>
<protein>
    <submittedName>
        <fullName evidence="1">Uncharacterized protein</fullName>
    </submittedName>
</protein>
<sequence length="47" mass="5386">MKLMIFLMFFLKLPIQGYHKGKVKTSCQSNSKAPGQAKINKLLILNY</sequence>
<dbReference type="EMBL" id="GL890948">
    <property type="protein sequence ID" value="EGJ30722.1"/>
    <property type="molecule type" value="Genomic_DNA"/>
</dbReference>
<accession>F4XXP4</accession>
<proteinExistence type="predicted"/>
<reference evidence="2" key="1">
    <citation type="journal article" date="2011" name="Proc. Natl. Acad. Sci. U.S.A.">
        <title>Genomic insights into the physiology and ecology of the marine filamentous cyanobacterium Lyngbya majuscula.</title>
        <authorList>
            <person name="Jones A.C."/>
            <person name="Monroe E.A."/>
            <person name="Podell S."/>
            <person name="Hess W.R."/>
            <person name="Klages S."/>
            <person name="Esquenazi E."/>
            <person name="Niessen S."/>
            <person name="Hoover H."/>
            <person name="Rothmann M."/>
            <person name="Lasken R.S."/>
            <person name="Yates J.R.III."/>
            <person name="Reinhardt R."/>
            <person name="Kube M."/>
            <person name="Burkart M.D."/>
            <person name="Allen E.E."/>
            <person name="Dorrestein P.C."/>
            <person name="Gerwick W.H."/>
            <person name="Gerwick L."/>
        </authorList>
    </citation>
    <scope>NUCLEOTIDE SEQUENCE [LARGE SCALE GENOMIC DNA]</scope>
    <source>
        <strain evidence="2">3L</strain>
    </source>
</reference>
<organism evidence="1 2">
    <name type="scientific">Moorena producens 3L</name>
    <dbReference type="NCBI Taxonomy" id="489825"/>
    <lineage>
        <taxon>Bacteria</taxon>
        <taxon>Bacillati</taxon>
        <taxon>Cyanobacteriota</taxon>
        <taxon>Cyanophyceae</taxon>
        <taxon>Coleofasciculales</taxon>
        <taxon>Coleofasciculaceae</taxon>
        <taxon>Moorena</taxon>
    </lineage>
</organism>
<evidence type="ECO:0000313" key="1">
    <source>
        <dbReference type="EMBL" id="EGJ30722.1"/>
    </source>
</evidence>
<gene>
    <name evidence="1" type="ORF">LYNGBM3L_47850</name>
</gene>
<dbReference type="AlphaFoldDB" id="F4XXP4"/>